<dbReference type="Pfam" id="PF25161">
    <property type="entry name" value="Menorin_C"/>
    <property type="match status" value="1"/>
</dbReference>
<feature type="domain" description="Menorin C-terminal" evidence="4">
    <location>
        <begin position="195"/>
        <end position="407"/>
    </location>
</feature>
<evidence type="ECO:0000313" key="6">
    <source>
        <dbReference type="WBParaSite" id="PDA_v2.g227.t1"/>
    </source>
</evidence>
<evidence type="ECO:0000313" key="5">
    <source>
        <dbReference type="Proteomes" id="UP000887578"/>
    </source>
</evidence>
<sequence length="433" mass="49399">MSLIHPWGPIRISVRTTDVVRPVLQHLYASRHDFTAPIIIHANTFTSKDSMEKSVDPIIFIETVQKLLPEATISLGWTPSSNYAALNRLDWSKTFRLMSYLSDLRQPVMLTMNLNDVLHSLEQLEWLLGINEPEIFLLVKADATAFVDADFQKLSAISENDKILFDVDDGWRRKLRHLEPKPPKKRRRSVEPEKWKNRIFPSSHSMLSTNIISKTGIAFLGWPNALLLSNNEIQNYPSKQSISGKIMFHPKRQLREITPLRDSGMLVQFFEKNLLTIDSPKIDDSVTVLIGFDGRITISNNLRRSDPLYYESSSGQLPKSPCYEFKIIDKGWKIDAEVWTSPCHSGMKDHSQKLISSSSSNPENEIPIYRTFLSLDTPISRNRKLRNIGISKSGDGAIDFLLQELEHSDAASIQNLSVFCVLFSIVFTFILRV</sequence>
<keyword evidence="2" id="KW-1133">Transmembrane helix</keyword>
<organism evidence="5 6">
    <name type="scientific">Panagrolaimus davidi</name>
    <dbReference type="NCBI Taxonomy" id="227884"/>
    <lineage>
        <taxon>Eukaryota</taxon>
        <taxon>Metazoa</taxon>
        <taxon>Ecdysozoa</taxon>
        <taxon>Nematoda</taxon>
        <taxon>Chromadorea</taxon>
        <taxon>Rhabditida</taxon>
        <taxon>Tylenchina</taxon>
        <taxon>Panagrolaimomorpha</taxon>
        <taxon>Panagrolaimoidea</taxon>
        <taxon>Panagrolaimidae</taxon>
        <taxon>Panagrolaimus</taxon>
    </lineage>
</organism>
<evidence type="ECO:0000256" key="1">
    <source>
        <dbReference type="ARBA" id="ARBA00044953"/>
    </source>
</evidence>
<dbReference type="PANTHER" id="PTHR21184">
    <property type="entry name" value="MENORIN (DENDRITIC BRANCHING PROTEIN)"/>
    <property type="match status" value="1"/>
</dbReference>
<feature type="transmembrane region" description="Helical" evidence="2">
    <location>
        <begin position="413"/>
        <end position="431"/>
    </location>
</feature>
<keyword evidence="2" id="KW-0812">Transmembrane</keyword>
<reference evidence="6" key="1">
    <citation type="submission" date="2022-11" db="UniProtKB">
        <authorList>
            <consortium name="WormBaseParasite"/>
        </authorList>
    </citation>
    <scope>IDENTIFICATION</scope>
</reference>
<feature type="domain" description="Menorin-like" evidence="3">
    <location>
        <begin position="10"/>
        <end position="169"/>
    </location>
</feature>
<evidence type="ECO:0000259" key="3">
    <source>
        <dbReference type="Pfam" id="PF10223"/>
    </source>
</evidence>
<dbReference type="InterPro" id="IPR057489">
    <property type="entry name" value="Menorin_C"/>
</dbReference>
<dbReference type="Pfam" id="PF10223">
    <property type="entry name" value="Menorin_N"/>
    <property type="match status" value="1"/>
</dbReference>
<proteinExistence type="inferred from homology"/>
<dbReference type="GO" id="GO:0005615">
    <property type="term" value="C:extracellular space"/>
    <property type="evidence" value="ECO:0007669"/>
    <property type="project" value="TreeGrafter"/>
</dbReference>
<dbReference type="PANTHER" id="PTHR21184:SF6">
    <property type="entry name" value="CONSERVED PLASMA MEMBRANE PROTEIN"/>
    <property type="match status" value="1"/>
</dbReference>
<keyword evidence="5" id="KW-1185">Reference proteome</keyword>
<dbReference type="InterPro" id="IPR019356">
    <property type="entry name" value="Menorin_dom"/>
</dbReference>
<dbReference type="WBParaSite" id="PDA_v2.g227.t1">
    <property type="protein sequence ID" value="PDA_v2.g227.t1"/>
    <property type="gene ID" value="PDA_v2.g227"/>
</dbReference>
<evidence type="ECO:0000259" key="4">
    <source>
        <dbReference type="Pfam" id="PF25161"/>
    </source>
</evidence>
<keyword evidence="2" id="KW-0472">Membrane</keyword>
<protein>
    <submittedName>
        <fullName evidence="6">Uncharacterized protein</fullName>
    </submittedName>
</protein>
<accession>A0A914PVC3</accession>
<dbReference type="Proteomes" id="UP000887578">
    <property type="component" value="Unplaced"/>
</dbReference>
<name>A0A914PVC3_9BILA</name>
<evidence type="ECO:0000256" key="2">
    <source>
        <dbReference type="SAM" id="Phobius"/>
    </source>
</evidence>
<comment type="similarity">
    <text evidence="1">Belongs to the menorin family.</text>
</comment>
<dbReference type="AlphaFoldDB" id="A0A914PVC3"/>